<evidence type="ECO:0000256" key="1">
    <source>
        <dbReference type="SAM" id="MobiDB-lite"/>
    </source>
</evidence>
<keyword evidence="3" id="KW-1185">Reference proteome</keyword>
<organism evidence="2 3">
    <name type="scientific">Streptomyces ipomoeae 91-03</name>
    <dbReference type="NCBI Taxonomy" id="698759"/>
    <lineage>
        <taxon>Bacteria</taxon>
        <taxon>Bacillati</taxon>
        <taxon>Actinomycetota</taxon>
        <taxon>Actinomycetes</taxon>
        <taxon>Kitasatosporales</taxon>
        <taxon>Streptomycetaceae</taxon>
        <taxon>Streptomyces</taxon>
    </lineage>
</organism>
<proteinExistence type="predicted"/>
<reference evidence="2 3" key="1">
    <citation type="submission" date="2012-11" db="EMBL/GenBank/DDBJ databases">
        <authorList>
            <person name="Huguet-Tapia J.C."/>
            <person name="Durkin A.S."/>
            <person name="Pettis G.S."/>
            <person name="Badger J.H."/>
        </authorList>
    </citation>
    <scope>NUCLEOTIDE SEQUENCE [LARGE SCALE GENOMIC DNA]</scope>
    <source>
        <strain evidence="2 3">91-03</strain>
    </source>
</reference>
<protein>
    <submittedName>
        <fullName evidence="2">Uncharacterized protein</fullName>
    </submittedName>
</protein>
<evidence type="ECO:0000313" key="2">
    <source>
        <dbReference type="EMBL" id="EKX60357.1"/>
    </source>
</evidence>
<dbReference type="AlphaFoldDB" id="L1KIG2"/>
<gene>
    <name evidence="2" type="ORF">STRIP9103_01352</name>
</gene>
<name>L1KIG2_9ACTN</name>
<sequence>GADEPLHTVDVEGEVLTAGGDDLIVEKRVAVTGGEVRGDQIVAVERGQNADHHDPGVQLARFPVRIRQGGAQLLGKPVENPTTQPMWSYVDFQIEHGEFCLEISARNPLQYLRIHHSRQTVGPDQVQLDLHTHEILGAIEPLLRQQPSQSRQTLPQFVTVELTVGQAERPRHDLLPHRSVPPRMGRPDEPATAVPGPRMMMPRQSHR</sequence>
<feature type="region of interest" description="Disordered" evidence="1">
    <location>
        <begin position="173"/>
        <end position="207"/>
    </location>
</feature>
<evidence type="ECO:0000313" key="3">
    <source>
        <dbReference type="Proteomes" id="UP000010411"/>
    </source>
</evidence>
<dbReference type="Proteomes" id="UP000010411">
    <property type="component" value="Unassembled WGS sequence"/>
</dbReference>
<comment type="caution">
    <text evidence="2">The sequence shown here is derived from an EMBL/GenBank/DDBJ whole genome shotgun (WGS) entry which is preliminary data.</text>
</comment>
<accession>L1KIG2</accession>
<feature type="non-terminal residue" evidence="2">
    <location>
        <position position="1"/>
    </location>
</feature>
<dbReference type="EMBL" id="AEJC01000659">
    <property type="protein sequence ID" value="EKX60357.1"/>
    <property type="molecule type" value="Genomic_DNA"/>
</dbReference>